<dbReference type="GO" id="GO:0061343">
    <property type="term" value="P:cell adhesion involved in heart morphogenesis"/>
    <property type="evidence" value="ECO:0007669"/>
    <property type="project" value="TreeGrafter"/>
</dbReference>
<feature type="region of interest" description="Disordered" evidence="1">
    <location>
        <begin position="108"/>
        <end position="128"/>
    </location>
</feature>
<dbReference type="AlphaFoldDB" id="A0AAN7NJD9"/>
<dbReference type="EMBL" id="JAUNZN010000002">
    <property type="protein sequence ID" value="KAK4826467.1"/>
    <property type="molecule type" value="Genomic_DNA"/>
</dbReference>
<sequence>MAHKGRLRELPLVMRVVRHWSRWAREVVDAPFLEVFKVRDGVRKAKAQLELNLASDAMNNKGFYRYINQKRKVKESRPPLMNKNGDLVSTDEEKAEVLKNIFASAFTGNHSPHPSRANGQHVGDQGVKVPPTVREDQVRDYLRNLNI</sequence>
<evidence type="ECO:0000313" key="2">
    <source>
        <dbReference type="EMBL" id="KAK4826467.1"/>
    </source>
</evidence>
<comment type="caution">
    <text evidence="2">The sequence shown here is derived from an EMBL/GenBank/DDBJ whole genome shotgun (WGS) entry which is preliminary data.</text>
</comment>
<dbReference type="GO" id="GO:0031012">
    <property type="term" value="C:extracellular matrix"/>
    <property type="evidence" value="ECO:0007669"/>
    <property type="project" value="TreeGrafter"/>
</dbReference>
<dbReference type="PANTHER" id="PTHR33395:SF22">
    <property type="entry name" value="REVERSE TRANSCRIPTASE DOMAIN-CONTAINING PROTEIN"/>
    <property type="match status" value="1"/>
</dbReference>
<protein>
    <submittedName>
        <fullName evidence="2">Uncharacterized protein</fullName>
    </submittedName>
</protein>
<organism evidence="2 3">
    <name type="scientific">Mycteria americana</name>
    <name type="common">Wood stork</name>
    <dbReference type="NCBI Taxonomy" id="33587"/>
    <lineage>
        <taxon>Eukaryota</taxon>
        <taxon>Metazoa</taxon>
        <taxon>Chordata</taxon>
        <taxon>Craniata</taxon>
        <taxon>Vertebrata</taxon>
        <taxon>Euteleostomi</taxon>
        <taxon>Archelosauria</taxon>
        <taxon>Archosauria</taxon>
        <taxon>Dinosauria</taxon>
        <taxon>Saurischia</taxon>
        <taxon>Theropoda</taxon>
        <taxon>Coelurosauria</taxon>
        <taxon>Aves</taxon>
        <taxon>Neognathae</taxon>
        <taxon>Neoaves</taxon>
        <taxon>Aequornithes</taxon>
        <taxon>Ciconiiformes</taxon>
        <taxon>Ciconiidae</taxon>
        <taxon>Mycteria</taxon>
    </lineage>
</organism>
<evidence type="ECO:0000256" key="1">
    <source>
        <dbReference type="SAM" id="MobiDB-lite"/>
    </source>
</evidence>
<gene>
    <name evidence="2" type="ORF">QYF61_009194</name>
</gene>
<proteinExistence type="predicted"/>
<dbReference type="Proteomes" id="UP001333110">
    <property type="component" value="Unassembled WGS sequence"/>
</dbReference>
<keyword evidence="3" id="KW-1185">Reference proteome</keyword>
<dbReference type="GO" id="GO:0007508">
    <property type="term" value="P:larval heart development"/>
    <property type="evidence" value="ECO:0007669"/>
    <property type="project" value="TreeGrafter"/>
</dbReference>
<accession>A0AAN7NJD9</accession>
<name>A0AAN7NJD9_MYCAM</name>
<dbReference type="PANTHER" id="PTHR33395">
    <property type="entry name" value="TRANSCRIPTASE, PUTATIVE-RELATED-RELATED"/>
    <property type="match status" value="1"/>
</dbReference>
<reference evidence="2 3" key="1">
    <citation type="journal article" date="2023" name="J. Hered.">
        <title>Chromosome-level genome of the wood stork (Mycteria americana) provides insight into avian chromosome evolution.</title>
        <authorList>
            <person name="Flamio R. Jr."/>
            <person name="Ramstad K.M."/>
        </authorList>
    </citation>
    <scope>NUCLEOTIDE SEQUENCE [LARGE SCALE GENOMIC DNA]</scope>
    <source>
        <strain evidence="2">JAX WOST 10</strain>
    </source>
</reference>
<evidence type="ECO:0000313" key="3">
    <source>
        <dbReference type="Proteomes" id="UP001333110"/>
    </source>
</evidence>